<evidence type="ECO:0000256" key="1">
    <source>
        <dbReference type="ARBA" id="ARBA00023015"/>
    </source>
</evidence>
<evidence type="ECO:0000256" key="3">
    <source>
        <dbReference type="ARBA" id="ARBA00023163"/>
    </source>
</evidence>
<dbReference type="InterPro" id="IPR000595">
    <property type="entry name" value="cNMP-bd_dom"/>
</dbReference>
<name>A0A975EZS2_9SPIR</name>
<dbReference type="CDD" id="cd00038">
    <property type="entry name" value="CAP_ED"/>
    <property type="match status" value="1"/>
</dbReference>
<feature type="domain" description="Cyclic nucleotide-binding" evidence="4">
    <location>
        <begin position="15"/>
        <end position="138"/>
    </location>
</feature>
<dbReference type="InterPro" id="IPR014710">
    <property type="entry name" value="RmlC-like_jellyroll"/>
</dbReference>
<evidence type="ECO:0000313" key="6">
    <source>
        <dbReference type="EMBL" id="QTQ14397.1"/>
    </source>
</evidence>
<dbReference type="InterPro" id="IPR012318">
    <property type="entry name" value="HTH_CRP"/>
</dbReference>
<keyword evidence="3" id="KW-0804">Transcription</keyword>
<dbReference type="PROSITE" id="PS50042">
    <property type="entry name" value="CNMP_BINDING_3"/>
    <property type="match status" value="1"/>
</dbReference>
<dbReference type="AlphaFoldDB" id="A0A975EZS2"/>
<keyword evidence="2" id="KW-0238">DNA-binding</keyword>
<sequence>MSAEGYYTALEKSKLFQGLSAKEIKDGIDDISYDIRRFEEGEIIYHLMAKADRIGIILKGRAQAQKIYSNGDQFYFSVRVTGDIIGPVAAFSRLQRYPFEVRALEPTEILVFECTGFLRLLQSDVRVMKNFLIELASANFLLQQRLELLTYNAIQHKIAFYLLTAYTESGRGKILIPDSMTRWALMMNVSRPSLHRELKKMEALGLLRYLPPMIEIADSEGLKKLLEQ</sequence>
<protein>
    <submittedName>
        <fullName evidence="5">Crp/Fnr family transcriptional regulator</fullName>
    </submittedName>
</protein>
<dbReference type="GO" id="GO:0006355">
    <property type="term" value="P:regulation of DNA-templated transcription"/>
    <property type="evidence" value="ECO:0007669"/>
    <property type="project" value="InterPro"/>
</dbReference>
<evidence type="ECO:0000259" key="4">
    <source>
        <dbReference type="PROSITE" id="PS50042"/>
    </source>
</evidence>
<evidence type="ECO:0000313" key="5">
    <source>
        <dbReference type="EMBL" id="QTQ11424.1"/>
    </source>
</evidence>
<proteinExistence type="predicted"/>
<dbReference type="Proteomes" id="UP000671995">
    <property type="component" value="Chromosome"/>
</dbReference>
<dbReference type="SUPFAM" id="SSF51206">
    <property type="entry name" value="cAMP-binding domain-like"/>
    <property type="match status" value="1"/>
</dbReference>
<dbReference type="SUPFAM" id="SSF46785">
    <property type="entry name" value="Winged helix' DNA-binding domain"/>
    <property type="match status" value="1"/>
</dbReference>
<dbReference type="Gene3D" id="2.60.120.10">
    <property type="entry name" value="Jelly Rolls"/>
    <property type="match status" value="1"/>
</dbReference>
<dbReference type="InterPro" id="IPR018490">
    <property type="entry name" value="cNMP-bd_dom_sf"/>
</dbReference>
<dbReference type="GO" id="GO:0003677">
    <property type="term" value="F:DNA binding"/>
    <property type="evidence" value="ECO:0007669"/>
    <property type="project" value="UniProtKB-KW"/>
</dbReference>
<dbReference type="InterPro" id="IPR036390">
    <property type="entry name" value="WH_DNA-bd_sf"/>
</dbReference>
<dbReference type="Proteomes" id="UP000671908">
    <property type="component" value="Chromosome"/>
</dbReference>
<dbReference type="RefSeq" id="WP_210118219.1">
    <property type="nucleotide sequence ID" value="NZ_CP054142.1"/>
</dbReference>
<dbReference type="Pfam" id="PF00027">
    <property type="entry name" value="cNMP_binding"/>
    <property type="match status" value="1"/>
</dbReference>
<evidence type="ECO:0000313" key="7">
    <source>
        <dbReference type="Proteomes" id="UP000671908"/>
    </source>
</evidence>
<dbReference type="EMBL" id="CP054142">
    <property type="protein sequence ID" value="QTQ14397.1"/>
    <property type="molecule type" value="Genomic_DNA"/>
</dbReference>
<keyword evidence="7" id="KW-1185">Reference proteome</keyword>
<dbReference type="KEGG" id="tpav:HRQ91_07985"/>
<accession>A0A975EZS2</accession>
<keyword evidence="1" id="KW-0805">Transcription regulation</keyword>
<gene>
    <name evidence="5" type="ORF">HRI96_03945</name>
    <name evidence="6" type="ORF">HRQ91_07985</name>
</gene>
<evidence type="ECO:0000313" key="8">
    <source>
        <dbReference type="Proteomes" id="UP000671995"/>
    </source>
</evidence>
<organism evidence="5 8">
    <name type="scientific">Treponema parvum</name>
    <dbReference type="NCBI Taxonomy" id="138851"/>
    <lineage>
        <taxon>Bacteria</taxon>
        <taxon>Pseudomonadati</taxon>
        <taxon>Spirochaetota</taxon>
        <taxon>Spirochaetia</taxon>
        <taxon>Spirochaetales</taxon>
        <taxon>Treponemataceae</taxon>
        <taxon>Treponema</taxon>
    </lineage>
</organism>
<dbReference type="EMBL" id="CP054257">
    <property type="protein sequence ID" value="QTQ11424.1"/>
    <property type="molecule type" value="Genomic_DNA"/>
</dbReference>
<evidence type="ECO:0000256" key="2">
    <source>
        <dbReference type="ARBA" id="ARBA00023125"/>
    </source>
</evidence>
<reference evidence="5" key="1">
    <citation type="submission" date="2020-05" db="EMBL/GenBank/DDBJ databases">
        <authorList>
            <person name="Zeng H."/>
            <person name="Chan Y.K."/>
            <person name="Watt R.M."/>
        </authorList>
    </citation>
    <scope>NUCLEOTIDE SEQUENCE</scope>
    <source>
        <strain evidence="6">ATCC 700770</strain>
        <strain evidence="5">ATCC 700773</strain>
    </source>
</reference>
<dbReference type="Pfam" id="PF13545">
    <property type="entry name" value="HTH_Crp_2"/>
    <property type="match status" value="1"/>
</dbReference>
<reference evidence="5 7" key="2">
    <citation type="journal article" date="2021" name="Microbiol. Resour. Announc.">
        <title>Complete Genome Sequences of Three Human Oral Treponema parvum Isolates.</title>
        <authorList>
            <person name="Zeng H."/>
            <person name="Watt R.M."/>
        </authorList>
    </citation>
    <scope>NUCLEOTIDE SEQUENCE</scope>
    <source>
        <strain evidence="6 7">ATCC 700770</strain>
        <strain evidence="5">ATCC 700773</strain>
    </source>
</reference>